<dbReference type="STRING" id="572478.Vdis_0710"/>
<dbReference type="SUPFAM" id="SSF54292">
    <property type="entry name" value="2Fe-2S ferredoxin-like"/>
    <property type="match status" value="1"/>
</dbReference>
<evidence type="ECO:0000256" key="5">
    <source>
        <dbReference type="ARBA" id="ARBA00023014"/>
    </source>
</evidence>
<dbReference type="EMBL" id="CP002100">
    <property type="protein sequence ID" value="ADN50103.1"/>
    <property type="molecule type" value="Genomic_DNA"/>
</dbReference>
<dbReference type="FunFam" id="3.10.20.30:FF:000020">
    <property type="entry name" value="Xanthine dehydrogenase iron-sulfur subunit"/>
    <property type="match status" value="1"/>
</dbReference>
<protein>
    <submittedName>
        <fullName evidence="7">(2Fe-2S)-binding domain protein</fullName>
    </submittedName>
</protein>
<organism evidence="7 8">
    <name type="scientific">Vulcanisaeta distributa (strain DSM 14429 / JCM 11212 / NBRC 100878 / IC-017)</name>
    <dbReference type="NCBI Taxonomy" id="572478"/>
    <lineage>
        <taxon>Archaea</taxon>
        <taxon>Thermoproteota</taxon>
        <taxon>Thermoprotei</taxon>
        <taxon>Thermoproteales</taxon>
        <taxon>Thermoproteaceae</taxon>
        <taxon>Vulcanisaeta</taxon>
    </lineage>
</organism>
<dbReference type="Proteomes" id="UP000006681">
    <property type="component" value="Chromosome"/>
</dbReference>
<dbReference type="AlphaFoldDB" id="E1QND3"/>
<dbReference type="InterPro" id="IPR051452">
    <property type="entry name" value="Diverse_Oxidoreductases"/>
</dbReference>
<evidence type="ECO:0000259" key="6">
    <source>
        <dbReference type="PROSITE" id="PS51085"/>
    </source>
</evidence>
<dbReference type="InterPro" id="IPR001041">
    <property type="entry name" value="2Fe-2S_ferredoxin-type"/>
</dbReference>
<dbReference type="GO" id="GO:0051537">
    <property type="term" value="F:2 iron, 2 sulfur cluster binding"/>
    <property type="evidence" value="ECO:0007669"/>
    <property type="project" value="UniProtKB-KW"/>
</dbReference>
<dbReference type="NCBIfam" id="NF041020">
    <property type="entry name" value="glyceraldDH_gamma"/>
    <property type="match status" value="1"/>
</dbReference>
<evidence type="ECO:0000256" key="2">
    <source>
        <dbReference type="ARBA" id="ARBA00022723"/>
    </source>
</evidence>
<dbReference type="InterPro" id="IPR002888">
    <property type="entry name" value="2Fe-2S-bd"/>
</dbReference>
<dbReference type="InterPro" id="IPR036884">
    <property type="entry name" value="2Fe-2S-bd_dom_sf"/>
</dbReference>
<dbReference type="PROSITE" id="PS51085">
    <property type="entry name" value="2FE2S_FER_2"/>
    <property type="match status" value="1"/>
</dbReference>
<keyword evidence="5" id="KW-0411">Iron-sulfur</keyword>
<evidence type="ECO:0000256" key="4">
    <source>
        <dbReference type="ARBA" id="ARBA00023004"/>
    </source>
</evidence>
<dbReference type="Pfam" id="PF00111">
    <property type="entry name" value="Fer2"/>
    <property type="match status" value="1"/>
</dbReference>
<dbReference type="InterPro" id="IPR036010">
    <property type="entry name" value="2Fe-2S_ferredoxin-like_sf"/>
</dbReference>
<keyword evidence="1" id="KW-0001">2Fe-2S</keyword>
<dbReference type="InterPro" id="IPR053590">
    <property type="entry name" value="Glyceraldehyde_DH_small"/>
</dbReference>
<proteinExistence type="predicted"/>
<keyword evidence="8" id="KW-1185">Reference proteome</keyword>
<dbReference type="HOGENOM" id="CLU_052511_3_1_2"/>
<dbReference type="PANTHER" id="PTHR44379:SF5">
    <property type="entry name" value="OXIDOREDUCTASE WITH IRON-SULFUR SUBUNIT"/>
    <property type="match status" value="1"/>
</dbReference>
<sequence>MDMAVTLKVGPEEKVRIRVKVNGVWYEREVEPRKLLVHFLREDLGLTSVHVGCDTGHCGACTVIMNGVSVKSCQVLAVQADGAEILTLEGLAKDGKLHPIQEAYWEKHALQCGYCTPGFIMETYWLLGENPNPTEEEIRRGLSGNLCRCTGYQNIIEAVKLAAQKLKELKATQ</sequence>
<dbReference type="RefSeq" id="WP_013335828.1">
    <property type="nucleotide sequence ID" value="NC_014537.1"/>
</dbReference>
<dbReference type="SUPFAM" id="SSF47741">
    <property type="entry name" value="CO dehydrogenase ISP C-domain like"/>
    <property type="match status" value="1"/>
</dbReference>
<feature type="domain" description="2Fe-2S ferredoxin-type" evidence="6">
    <location>
        <begin position="15"/>
        <end position="91"/>
    </location>
</feature>
<evidence type="ECO:0000313" key="7">
    <source>
        <dbReference type="EMBL" id="ADN50103.1"/>
    </source>
</evidence>
<dbReference type="KEGG" id="vdi:Vdis_0710"/>
<evidence type="ECO:0000313" key="8">
    <source>
        <dbReference type="Proteomes" id="UP000006681"/>
    </source>
</evidence>
<dbReference type="PANTHER" id="PTHR44379">
    <property type="entry name" value="OXIDOREDUCTASE WITH IRON-SULFUR SUBUNIT"/>
    <property type="match status" value="1"/>
</dbReference>
<dbReference type="PROSITE" id="PS00197">
    <property type="entry name" value="2FE2S_FER_1"/>
    <property type="match status" value="1"/>
</dbReference>
<dbReference type="GO" id="GO:0016491">
    <property type="term" value="F:oxidoreductase activity"/>
    <property type="evidence" value="ECO:0007669"/>
    <property type="project" value="UniProtKB-KW"/>
</dbReference>
<reference evidence="7 8" key="1">
    <citation type="journal article" date="2010" name="Stand. Genomic Sci.">
        <title>Complete genome sequence of Vulcanisaeta distributa type strain (IC-017).</title>
        <authorList>
            <person name="Mavromatis K."/>
            <person name="Sikorski J."/>
            <person name="Pabst E."/>
            <person name="Teshima H."/>
            <person name="Lapidus A."/>
            <person name="Lucas S."/>
            <person name="Nolan M."/>
            <person name="Glavina Del Rio T."/>
            <person name="Cheng J.F."/>
            <person name="Bruce D."/>
            <person name="Goodwin L."/>
            <person name="Pitluck S."/>
            <person name="Liolios K."/>
            <person name="Ivanova N."/>
            <person name="Mikhailova N."/>
            <person name="Pati A."/>
            <person name="Chen A."/>
            <person name="Palaniappan K."/>
            <person name="Land M."/>
            <person name="Hauser L."/>
            <person name="Chang Y.J."/>
            <person name="Jeffries C.D."/>
            <person name="Rohde M."/>
            <person name="Spring S."/>
            <person name="Goker M."/>
            <person name="Wirth R."/>
            <person name="Woyke T."/>
            <person name="Bristow J."/>
            <person name="Eisen J.A."/>
            <person name="Markowitz V."/>
            <person name="Hugenholtz P."/>
            <person name="Klenk H.P."/>
            <person name="Kyrpides N.C."/>
        </authorList>
    </citation>
    <scope>NUCLEOTIDE SEQUENCE [LARGE SCALE GENOMIC DNA]</scope>
    <source>
        <strain evidence="8">DSM 14429 / JCM 11212 / NBRC 100878 / IC-017</strain>
    </source>
</reference>
<dbReference type="GeneID" id="9751634"/>
<dbReference type="Pfam" id="PF01799">
    <property type="entry name" value="Fer2_2"/>
    <property type="match status" value="1"/>
</dbReference>
<name>E1QND3_VULDI</name>
<dbReference type="InterPro" id="IPR012675">
    <property type="entry name" value="Beta-grasp_dom_sf"/>
</dbReference>
<reference evidence="8" key="2">
    <citation type="journal article" date="2010" name="Stand. Genomic Sci.">
        <title>Complete genome sequence of Vulcanisaeta distributa type strain (IC-017T).</title>
        <authorList>
            <person name="Mavromatis K."/>
            <person name="Sikorski J."/>
            <person name="Pabst E."/>
            <person name="Teshima H."/>
            <person name="Lapidus A."/>
            <person name="Lucas S."/>
            <person name="Nolan M."/>
            <person name="Glavina Del Rio T."/>
            <person name="Cheng J."/>
            <person name="Bruce D."/>
            <person name="Goodwin L."/>
            <person name="Pitluck S."/>
            <person name="Liolios K."/>
            <person name="Ivanova N."/>
            <person name="Mikhailova N."/>
            <person name="Pati A."/>
            <person name="Chen A."/>
            <person name="Palaniappan K."/>
            <person name="Land M."/>
            <person name="Hauser L."/>
            <person name="Chang Y."/>
            <person name="Jeffries C."/>
            <person name="Rohde M."/>
            <person name="Spring S."/>
            <person name="Goker M."/>
            <person name="Wirth R."/>
            <person name="Woyke T."/>
            <person name="Bristow J."/>
            <person name="Eisen J."/>
            <person name="Markowitz V."/>
            <person name="Hugenholtz P."/>
            <person name="Klenk H."/>
            <person name="Kyrpides N."/>
        </authorList>
    </citation>
    <scope>NUCLEOTIDE SEQUENCE [LARGE SCALE GENOMIC DNA]</scope>
    <source>
        <strain evidence="8">DSM 14429 / JCM 11212 / NBRC 100878 / IC-017</strain>
    </source>
</reference>
<dbReference type="Gene3D" id="1.10.150.120">
    <property type="entry name" value="[2Fe-2S]-binding domain"/>
    <property type="match status" value="1"/>
</dbReference>
<keyword evidence="3" id="KW-0560">Oxidoreductase</keyword>
<evidence type="ECO:0000256" key="3">
    <source>
        <dbReference type="ARBA" id="ARBA00023002"/>
    </source>
</evidence>
<gene>
    <name evidence="7" type="ordered locus">Vdis_0710</name>
</gene>
<keyword evidence="4" id="KW-0408">Iron</keyword>
<accession>E1QND3</accession>
<dbReference type="CDD" id="cd00207">
    <property type="entry name" value="fer2"/>
    <property type="match status" value="1"/>
</dbReference>
<keyword evidence="2" id="KW-0479">Metal-binding</keyword>
<dbReference type="GO" id="GO:0046872">
    <property type="term" value="F:metal ion binding"/>
    <property type="evidence" value="ECO:0007669"/>
    <property type="project" value="UniProtKB-KW"/>
</dbReference>
<dbReference type="InterPro" id="IPR006058">
    <property type="entry name" value="2Fe2S_fd_BS"/>
</dbReference>
<dbReference type="FunFam" id="1.10.150.120:FF:000003">
    <property type="entry name" value="Carbon monoxide dehydrogenase, small subunit"/>
    <property type="match status" value="1"/>
</dbReference>
<dbReference type="Gene3D" id="3.10.20.30">
    <property type="match status" value="1"/>
</dbReference>
<evidence type="ECO:0000256" key="1">
    <source>
        <dbReference type="ARBA" id="ARBA00022714"/>
    </source>
</evidence>
<dbReference type="eggNOG" id="arCOG01925">
    <property type="taxonomic scope" value="Archaea"/>
</dbReference>